<evidence type="ECO:0000256" key="2">
    <source>
        <dbReference type="SAM" id="MobiDB-lite"/>
    </source>
</evidence>
<evidence type="ECO:0000313" key="5">
    <source>
        <dbReference type="Proteomes" id="UP001497482"/>
    </source>
</evidence>
<dbReference type="EMBL" id="OZ035829">
    <property type="protein sequence ID" value="CAL1611175.1"/>
    <property type="molecule type" value="Genomic_DNA"/>
</dbReference>
<dbReference type="PANTHER" id="PTHR15386:SF0">
    <property type="entry name" value="FIBRINOGEN SILENCER-BINDING PROTEIN"/>
    <property type="match status" value="1"/>
</dbReference>
<organism evidence="4 5">
    <name type="scientific">Knipowitschia caucasica</name>
    <name type="common">Caucasian dwarf goby</name>
    <name type="synonym">Pomatoschistus caucasicus</name>
    <dbReference type="NCBI Taxonomy" id="637954"/>
    <lineage>
        <taxon>Eukaryota</taxon>
        <taxon>Metazoa</taxon>
        <taxon>Chordata</taxon>
        <taxon>Craniata</taxon>
        <taxon>Vertebrata</taxon>
        <taxon>Euteleostomi</taxon>
        <taxon>Actinopterygii</taxon>
        <taxon>Neopterygii</taxon>
        <taxon>Teleostei</taxon>
        <taxon>Neoteleostei</taxon>
        <taxon>Acanthomorphata</taxon>
        <taxon>Gobiaria</taxon>
        <taxon>Gobiiformes</taxon>
        <taxon>Gobioidei</taxon>
        <taxon>Gobiidae</taxon>
        <taxon>Gobiinae</taxon>
        <taxon>Knipowitschia</taxon>
    </lineage>
</organism>
<name>A0AAV2MCS1_KNICA</name>
<protein>
    <recommendedName>
        <fullName evidence="3">Myb/SANT-like DNA-binding domain-containing protein</fullName>
    </recommendedName>
</protein>
<dbReference type="InterPro" id="IPR042383">
    <property type="entry name" value="FSBP"/>
</dbReference>
<dbReference type="PANTHER" id="PTHR15386">
    <property type="entry name" value="FIBRINOGEN SILENCER-BINDING PROTEIN"/>
    <property type="match status" value="1"/>
</dbReference>
<feature type="domain" description="Myb/SANT-like DNA-binding" evidence="3">
    <location>
        <begin position="256"/>
        <end position="334"/>
    </location>
</feature>
<evidence type="ECO:0000259" key="3">
    <source>
        <dbReference type="Pfam" id="PF13873"/>
    </source>
</evidence>
<dbReference type="InterPro" id="IPR028002">
    <property type="entry name" value="Myb_DNA-bind_5"/>
</dbReference>
<dbReference type="Pfam" id="PF13873">
    <property type="entry name" value="Myb_DNA-bind_5"/>
    <property type="match status" value="1"/>
</dbReference>
<evidence type="ECO:0000313" key="4">
    <source>
        <dbReference type="EMBL" id="CAL1611175.1"/>
    </source>
</evidence>
<feature type="compositionally biased region" description="Polar residues" evidence="2">
    <location>
        <begin position="1"/>
        <end position="12"/>
    </location>
</feature>
<keyword evidence="5" id="KW-1185">Reference proteome</keyword>
<dbReference type="AlphaFoldDB" id="A0AAV2MCS1"/>
<gene>
    <name evidence="4" type="ORF">KC01_LOCUS37631</name>
</gene>
<feature type="compositionally biased region" description="Polar residues" evidence="2">
    <location>
        <begin position="448"/>
        <end position="462"/>
    </location>
</feature>
<dbReference type="Proteomes" id="UP001497482">
    <property type="component" value="Chromosome 7"/>
</dbReference>
<evidence type="ECO:0000256" key="1">
    <source>
        <dbReference type="SAM" id="Coils"/>
    </source>
</evidence>
<keyword evidence="1" id="KW-0175">Coiled coil</keyword>
<proteinExistence type="predicted"/>
<feature type="region of interest" description="Disordered" evidence="2">
    <location>
        <begin position="406"/>
        <end position="464"/>
    </location>
</feature>
<sequence>MRRSGAPSQLLSNPGKKPRFVSPAASGSNFSPPCPKPFSTTQSFNVLDKIQRSLSPVGACKAPDALTEDVQVVTPLSRALARVLSATESKENTEMEDSDTSELNEGPEGKEKKNYRCVGVSPRFKMDQEKAAAEHPGGKALGTASFSLDQERAAAVAENMGGKSLNSLVVGQERVRVDHSDGSSMSSIGFVDHERLGQDHADGNGTAEFGLLKGENFRPDLVCVSPLYKKMMNNKMTTSMIGSNSMFLSSMVGKARSSNFTLSEKLDLLHLVRPHIRILEEHTNKHAVIVDKNKCWETVAEQYNTLGGDRPHRTAQGLRTLYKRLKESAKQEVMLRRHAQPEYRSNISEPTRRIMEMIPHLFNHMPFIDKNLYSRLMINKHGVPIEHPGSSSSTAGVQDLSDVLNVSQEPVQSESDSEALPASEDPAPALHPGLGQEGAEEEEAEQELSSNQDYDASLSPDSVNMPMPVSPVGLRQDHYPNNIYPQHEVERVQALQMSWEEQELVLANHRKVSLYLQEKREALKRKQELEEELIRAKITVEMLRAERLRQGLSLPQ</sequence>
<accession>A0AAV2MCS1</accession>
<feature type="region of interest" description="Disordered" evidence="2">
    <location>
        <begin position="1"/>
        <end position="38"/>
    </location>
</feature>
<reference evidence="4 5" key="1">
    <citation type="submission" date="2024-04" db="EMBL/GenBank/DDBJ databases">
        <authorList>
            <person name="Waldvogel A.-M."/>
            <person name="Schoenle A."/>
        </authorList>
    </citation>
    <scope>NUCLEOTIDE SEQUENCE [LARGE SCALE GENOMIC DNA]</scope>
</reference>
<feature type="region of interest" description="Disordered" evidence="2">
    <location>
        <begin position="85"/>
        <end position="113"/>
    </location>
</feature>
<feature type="coiled-coil region" evidence="1">
    <location>
        <begin position="512"/>
        <end position="546"/>
    </location>
</feature>